<reference evidence="6" key="12">
    <citation type="submission" date="2023-08" db="EMBL/GenBank/DDBJ databases">
        <authorList>
            <person name="Zhao H."/>
            <person name="Wang X."/>
        </authorList>
    </citation>
    <scope>NUCLEOTIDE SEQUENCE</scope>
    <source>
        <strain evidence="6">NC-4</strain>
    </source>
</reference>
<reference evidence="9 15" key="9">
    <citation type="submission" date="2020-01" db="EMBL/GenBank/DDBJ databases">
        <title>Analysis of Virulence and Antimicrobial Resistance Gene Carriage in Staphylococcus aureus Infections in Equids Using Whole Genome Sequencing.</title>
        <authorList>
            <person name="Little S.V."/>
            <person name="Hillhouse A.E."/>
            <person name="Cohen N.D."/>
            <person name="Lawhon S.D."/>
            <person name="Bryan L.K."/>
        </authorList>
    </citation>
    <scope>NUCLEOTIDE SEQUENCE [LARGE SCALE GENOMIC DNA]</scope>
    <source>
        <strain evidence="9 15">61-017</strain>
    </source>
</reference>
<gene>
    <name evidence="4" type="ORF">ACR79_07095</name>
    <name evidence="1" type="ORF">CNH36_12180</name>
    <name evidence="5" type="ORF">E1948_03445</name>
    <name evidence="11" type="ORF">E1948_11455</name>
    <name evidence="12" type="ORF">EIH03_09215</name>
    <name evidence="3" type="ORF">EP54_13580</name>
    <name evidence="2" type="ORF">EQ90_14025</name>
    <name evidence="7" type="ORF">GO814_02180</name>
    <name evidence="8" type="ORF">GO942_08790</name>
    <name evidence="10" type="ORF">GQX37_15080</name>
    <name evidence="9" type="ORF">GZ130_13785</name>
    <name evidence="6" type="ORF">LB359_12205</name>
</gene>
<dbReference type="EMBL" id="CP023391">
    <property type="protein sequence ID" value="ATC72342.1"/>
    <property type="molecule type" value="Genomic_DNA"/>
</dbReference>
<dbReference type="Proteomes" id="UP000217245">
    <property type="component" value="Chromosome"/>
</dbReference>
<dbReference type="Proteomes" id="UP000471199">
    <property type="component" value="Unassembled WGS sequence"/>
</dbReference>
<evidence type="ECO:0000313" key="7">
    <source>
        <dbReference type="EMBL" id="MVK33943.1"/>
    </source>
</evidence>
<name>A0A133PWC3_STAAU</name>
<dbReference type="EMBL" id="WPXC01000015">
    <property type="protein sequence ID" value="MVM10785.1"/>
    <property type="molecule type" value="Genomic_DNA"/>
</dbReference>
<dbReference type="EMBL" id="JAIGOF010000002">
    <property type="protein sequence ID" value="MBX8593667.1"/>
    <property type="molecule type" value="Genomic_DNA"/>
</dbReference>
<dbReference type="EMBL" id="LFVP01000004">
    <property type="protein sequence ID" value="KSA79959.1"/>
    <property type="molecule type" value="Genomic_DNA"/>
</dbReference>
<evidence type="ECO:0000313" key="18">
    <source>
        <dbReference type="Proteomes" id="UP000547874"/>
    </source>
</evidence>
<evidence type="ECO:0000313" key="6">
    <source>
        <dbReference type="EMBL" id="MCE3363081.1"/>
    </source>
</evidence>
<evidence type="ECO:0000313" key="8">
    <source>
        <dbReference type="EMBL" id="MVM10785.1"/>
    </source>
</evidence>
<dbReference type="Proteomes" id="UP000052129">
    <property type="component" value="Unassembled WGS sequence"/>
</dbReference>
<reference evidence="4" key="3">
    <citation type="journal article" date="2016" name="J. Infect. Dis.">
        <title>Comparative Genomics of Community-Associated Methicillin-Resistant Staphylococcus aureus Shows the Emergence of Clone ST8-USA300 in Geneva, Switzerland.</title>
        <authorList>
            <person name="Von Dach E."/>
            <person name="Diene S.M."/>
            <person name="Fankhauser C."/>
            <person name="Schrenzel J."/>
            <person name="Harbarth S."/>
            <person name="Francois P."/>
        </authorList>
    </citation>
    <scope>NUCLEOTIDE SEQUENCE</scope>
    <source>
        <strain evidence="4">MRSA_S26</strain>
    </source>
</reference>
<evidence type="ECO:0000313" key="15">
    <source>
        <dbReference type="Proteomes" id="UP000466646"/>
    </source>
</evidence>
<dbReference type="Proteomes" id="UP000478867">
    <property type="component" value="Unassembled WGS sequence"/>
</dbReference>
<organism evidence="2">
    <name type="scientific">Staphylococcus aureus</name>
    <dbReference type="NCBI Taxonomy" id="1280"/>
    <lineage>
        <taxon>Bacteria</taxon>
        <taxon>Bacillati</taxon>
        <taxon>Bacillota</taxon>
        <taxon>Bacilli</taxon>
        <taxon>Bacillales</taxon>
        <taxon>Staphylococcaceae</taxon>
        <taxon>Staphylococcus</taxon>
    </lineage>
</organism>
<protein>
    <submittedName>
        <fullName evidence="2">Uncharacterized protein</fullName>
    </submittedName>
</protein>
<reference evidence="12 14" key="5">
    <citation type="submission" date="2018-11" db="EMBL/GenBank/DDBJ databases">
        <title>Genomic profiling of Staphylococcus species from a Poultry farm system in KwaZulu-Natal, South Africa.</title>
        <authorList>
            <person name="Amoako D.G."/>
            <person name="Somboro A.M."/>
            <person name="Abia A.L.K."/>
            <person name="Bester L.A."/>
            <person name="Essack S.Y."/>
        </authorList>
    </citation>
    <scope>NUCLEOTIDE SEQUENCE [LARGE SCALE GENOMIC DNA]</scope>
    <source>
        <strain evidence="12 14">SA12</strain>
    </source>
</reference>
<dbReference type="EMBL" id="JAANEC010000152">
    <property type="protein sequence ID" value="NUY13818.1"/>
    <property type="molecule type" value="Genomic_DNA"/>
</dbReference>
<dbReference type="EMBL" id="LALQ01000078">
    <property type="protein sequence ID" value="KMR55895.1"/>
    <property type="molecule type" value="Genomic_DNA"/>
</dbReference>
<evidence type="ECO:0000313" key="16">
    <source>
        <dbReference type="Proteomes" id="UP000471199"/>
    </source>
</evidence>
<reference evidence="6" key="10">
    <citation type="journal article" date="2021" name="Front Med (Lausanne)">
        <title>The Prevalence and Determinants of Fusidic Acid Resistance Among Methicillin-Resistant Staphylococcus aureus Clinical Isolates in China.</title>
        <authorList>
            <person name="Zhao H."/>
            <person name="Wang X."/>
            <person name="Wang B."/>
            <person name="Xu Y."/>
            <person name="Rao L."/>
            <person name="Wan B."/>
            <person name="Guo Y."/>
            <person name="Wu X."/>
            <person name="Yu J."/>
            <person name="Chen L."/>
            <person name="Li M."/>
            <person name="Yu F."/>
        </authorList>
    </citation>
    <scope>NUCLEOTIDE SEQUENCE</scope>
    <source>
        <strain evidence="6">NC-4</strain>
    </source>
</reference>
<dbReference type="Proteomes" id="UP000309390">
    <property type="component" value="Unassembled WGS sequence"/>
</dbReference>
<evidence type="ECO:0000313" key="9">
    <source>
        <dbReference type="EMBL" id="NDP57642.1"/>
    </source>
</evidence>
<dbReference type="EMBL" id="WPTS01000016">
    <property type="protein sequence ID" value="MVK33943.1"/>
    <property type="molecule type" value="Genomic_DNA"/>
</dbReference>
<accession>A0A1E8X9W7</accession>
<reference evidence="11" key="6">
    <citation type="submission" date="2019-04" db="EMBL/GenBank/DDBJ databases">
        <title>Whole-genome sequencing of local methicillin-resistant S. aureus strain Lr2.</title>
        <authorList>
            <person name="Ullah N."/>
            <person name="Ali A."/>
        </authorList>
    </citation>
    <scope>NUCLEOTIDE SEQUENCE [LARGE SCALE GENOMIC DNA]</scope>
    <source>
        <strain evidence="11">Lr2</strain>
    </source>
</reference>
<dbReference type="Proteomes" id="UP000294017">
    <property type="component" value="Unassembled WGS sequence"/>
</dbReference>
<reference evidence="4" key="2">
    <citation type="submission" date="2015-06" db="EMBL/GenBank/DDBJ databases">
        <authorList>
            <person name="Diene S.M."/>
            <person name="Von Dach E."/>
            <person name="Fankhauser C."/>
            <person name="Schrenzel J."/>
            <person name="Harbarth S."/>
            <person name="Francois P."/>
        </authorList>
    </citation>
    <scope>NUCLEOTIDE SEQUENCE</scope>
    <source>
        <strain evidence="4">MRSA_S26</strain>
    </source>
</reference>
<dbReference type="Proteomes" id="UP000466646">
    <property type="component" value="Unassembled WGS sequence"/>
</dbReference>
<dbReference type="RefSeq" id="WP_001790708.1">
    <property type="nucleotide sequence ID" value="NC_021670.1"/>
</dbReference>
<proteinExistence type="predicted"/>
<dbReference type="EMBL" id="LALJ01000051">
    <property type="protein sequence ID" value="KMR35173.1"/>
    <property type="molecule type" value="Genomic_DNA"/>
</dbReference>
<sequence length="61" mass="7068">MLSNKRVEKEAGCEHKKFLKKLLTLNSKVDNMIKSSKTTQLFLKKNFKSVKLTIEITIKTI</sequence>
<dbReference type="EMBL" id="CP038850">
    <property type="protein sequence ID" value="QCT57936.1"/>
    <property type="molecule type" value="Genomic_DNA"/>
</dbReference>
<dbReference type="EMBL" id="JAIUEN010000109">
    <property type="protein sequence ID" value="MCE3363081.1"/>
    <property type="molecule type" value="Genomic_DNA"/>
</dbReference>
<evidence type="ECO:0000313" key="2">
    <source>
        <dbReference type="EMBL" id="KMR35173.1"/>
    </source>
</evidence>
<dbReference type="AlphaFoldDB" id="A0A133PWC3"/>
<reference evidence="2" key="1">
    <citation type="journal article" date="2015" name="J. Infect. Dis.">
        <title>Parallel Epidemics of Community-Associated Methicillin-Resistant Staphylococcus aureus USA300 Infection in North and South America.</title>
        <authorList>
            <person name="Planet P.J."/>
            <person name="Diaz L."/>
            <person name="Kolokotronis S.O."/>
            <person name="Narechania A."/>
            <person name="Reyes J."/>
            <person name="Xing G."/>
            <person name="Rincon S."/>
            <person name="Smith H."/>
            <person name="Panesso D."/>
            <person name="Ryan C."/>
            <person name="Smith D.P."/>
            <person name="Guzman M."/>
            <person name="Zurita J."/>
            <person name="Sebra R."/>
            <person name="Deikus G."/>
            <person name="Nolan R.L."/>
            <person name="Tenover F.C."/>
            <person name="Weinstock G.M."/>
            <person name="Robinson D.A."/>
            <person name="Arias C.A."/>
        </authorList>
    </citation>
    <scope>NUCLEOTIDE SEQUENCE</scope>
    <source>
        <strain evidence="2">CA15</strain>
        <strain evidence="3">M121</strain>
    </source>
</reference>
<evidence type="ECO:0000313" key="5">
    <source>
        <dbReference type="EMBL" id="MBX8593667.1"/>
    </source>
</evidence>
<dbReference type="EMBL" id="JAAFLG010000052">
    <property type="protein sequence ID" value="NDP57642.1"/>
    <property type="molecule type" value="Genomic_DNA"/>
</dbReference>
<reference evidence="16 17" key="7">
    <citation type="submission" date="2019-11" db="EMBL/GenBank/DDBJ databases">
        <title>Implementation of targeted gown and glove precautions to prevent Staphylococcus aureus acquisition in community-based nursing homes.</title>
        <authorList>
            <person name="Stine O.C."/>
        </authorList>
    </citation>
    <scope>NUCLEOTIDE SEQUENCE [LARGE SCALE GENOMIC DNA]</scope>
    <source>
        <strain evidence="8 17">S_1081.LBCF.DN</strain>
        <strain evidence="7 16">S_2062.LAUP.DI</strain>
    </source>
</reference>
<dbReference type="Proteomes" id="UP000547874">
    <property type="component" value="Unassembled WGS sequence"/>
</dbReference>
<evidence type="ECO:0000313" key="11">
    <source>
        <dbReference type="EMBL" id="QCT57936.1"/>
    </source>
</evidence>
<evidence type="ECO:0000313" key="13">
    <source>
        <dbReference type="Proteomes" id="UP000217245"/>
    </source>
</evidence>
<evidence type="ECO:0000313" key="3">
    <source>
        <dbReference type="EMBL" id="KMR55895.1"/>
    </source>
</evidence>
<evidence type="ECO:0000313" key="17">
    <source>
        <dbReference type="Proteomes" id="UP000478867"/>
    </source>
</evidence>
<reference evidence="10 18" key="8">
    <citation type="journal article" date="2020" name="J. Antimicrob. Chemother.">
        <title>Detection of heterogeneous vancomycin intermediate resistance in MRSA isolates from Latin America.</title>
        <authorList>
            <person name="Castro B.E."/>
            <person name="Berrio M."/>
            <person name="Vargas M.L."/>
            <person name="Carvajal L.P."/>
            <person name="Millan L.V."/>
            <person name="Rios R."/>
            <person name="Hernandez A.K."/>
            <person name="Rincon S."/>
            <person name="Cubides P."/>
            <person name="Forero E."/>
            <person name="Dinh A."/>
            <person name="Seas C."/>
            <person name="Munita J.M."/>
            <person name="Arias C.A."/>
            <person name="Reyes J."/>
            <person name="Diaz L."/>
        </authorList>
    </citation>
    <scope>NUCLEOTIDE SEQUENCE [LARGE SCALE GENOMIC DNA]</scope>
    <source>
        <strain evidence="10 18">UE1097</strain>
    </source>
</reference>
<dbReference type="Proteomes" id="UP001200271">
    <property type="component" value="Unassembled WGS sequence"/>
</dbReference>
<reference evidence="5" key="11">
    <citation type="submission" date="2021-08" db="EMBL/GenBank/DDBJ databases">
        <title>Whole-genome sequencing of local methicillin-resistant S. aureus strain Lr2.</title>
        <authorList>
            <person name="Ali A."/>
            <person name="Ullah N."/>
        </authorList>
    </citation>
    <scope>NUCLEOTIDE SEQUENCE</scope>
    <source>
        <strain evidence="5">Lr2</strain>
    </source>
</reference>
<reference evidence="1 13" key="4">
    <citation type="submission" date="2017-09" db="EMBL/GenBank/DDBJ databases">
        <title>A single nucleotide polymorphism in the Staphylococcus aureus virulence regulator SaeR abolishes pathogenesis.</title>
        <authorList>
            <person name="Copin R.J."/>
            <person name="Sause W."/>
            <person name="Shopsin B."/>
            <person name="Torres V.J."/>
        </authorList>
    </citation>
    <scope>NUCLEOTIDE SEQUENCE [LARGE SCALE GENOMIC DNA]</scope>
    <source>
        <strain evidence="13">Newman</strain>
        <strain evidence="1">Newman_D2C</strain>
    </source>
</reference>
<evidence type="ECO:0000313" key="14">
    <source>
        <dbReference type="Proteomes" id="UP000294017"/>
    </source>
</evidence>
<evidence type="ECO:0000313" key="12">
    <source>
        <dbReference type="EMBL" id="RZI06745.1"/>
    </source>
</evidence>
<accession>A0A133PWC3</accession>
<evidence type="ECO:0000313" key="4">
    <source>
        <dbReference type="EMBL" id="KSA79959.1"/>
    </source>
</evidence>
<dbReference type="EMBL" id="RQTF01000166">
    <property type="protein sequence ID" value="RZI06745.1"/>
    <property type="molecule type" value="Genomic_DNA"/>
</dbReference>
<evidence type="ECO:0000313" key="1">
    <source>
        <dbReference type="EMBL" id="ATC72342.1"/>
    </source>
</evidence>
<evidence type="ECO:0000313" key="10">
    <source>
        <dbReference type="EMBL" id="NUY13818.1"/>
    </source>
</evidence>